<evidence type="ECO:0000256" key="1">
    <source>
        <dbReference type="SAM" id="SignalP"/>
    </source>
</evidence>
<dbReference type="Proteomes" id="UP000618591">
    <property type="component" value="Unassembled WGS sequence"/>
</dbReference>
<proteinExistence type="predicted"/>
<feature type="signal peptide" evidence="1">
    <location>
        <begin position="1"/>
        <end position="27"/>
    </location>
</feature>
<keyword evidence="1" id="KW-0732">Signal</keyword>
<comment type="caution">
    <text evidence="2">The sequence shown here is derived from an EMBL/GenBank/DDBJ whole genome shotgun (WGS) entry which is preliminary data.</text>
</comment>
<dbReference type="Gene3D" id="2.40.160.170">
    <property type="match status" value="1"/>
</dbReference>
<dbReference type="RefSeq" id="WP_188445645.1">
    <property type="nucleotide sequence ID" value="NZ_BMDW01000004.1"/>
</dbReference>
<reference evidence="3" key="1">
    <citation type="journal article" date="2019" name="Int. J. Syst. Evol. Microbiol.">
        <title>The Global Catalogue of Microorganisms (GCM) 10K type strain sequencing project: providing services to taxonomists for standard genome sequencing and annotation.</title>
        <authorList>
            <consortium name="The Broad Institute Genomics Platform"/>
            <consortium name="The Broad Institute Genome Sequencing Center for Infectious Disease"/>
            <person name="Wu L."/>
            <person name="Ma J."/>
        </authorList>
    </citation>
    <scope>NUCLEOTIDE SEQUENCE [LARGE SCALE GENOMIC DNA]</scope>
    <source>
        <strain evidence="3">CGMCC 1.10106</strain>
    </source>
</reference>
<name>A0ABQ1GC15_9SPHN</name>
<dbReference type="EMBL" id="BMDW01000004">
    <property type="protein sequence ID" value="GGA40713.1"/>
    <property type="molecule type" value="Genomic_DNA"/>
</dbReference>
<protein>
    <recommendedName>
        <fullName evidence="4">DUF3575 domain-containing protein</fullName>
    </recommendedName>
</protein>
<feature type="chain" id="PRO_5045668714" description="DUF3575 domain-containing protein" evidence="1">
    <location>
        <begin position="28"/>
        <end position="208"/>
    </location>
</feature>
<organism evidence="2 3">
    <name type="scientific">Sphingomonas psychrolutea</name>
    <dbReference type="NCBI Taxonomy" id="1259676"/>
    <lineage>
        <taxon>Bacteria</taxon>
        <taxon>Pseudomonadati</taxon>
        <taxon>Pseudomonadota</taxon>
        <taxon>Alphaproteobacteria</taxon>
        <taxon>Sphingomonadales</taxon>
        <taxon>Sphingomonadaceae</taxon>
        <taxon>Sphingomonas</taxon>
    </lineage>
</organism>
<evidence type="ECO:0008006" key="4">
    <source>
        <dbReference type="Google" id="ProtNLM"/>
    </source>
</evidence>
<evidence type="ECO:0000313" key="3">
    <source>
        <dbReference type="Proteomes" id="UP000618591"/>
    </source>
</evidence>
<keyword evidence="3" id="KW-1185">Reference proteome</keyword>
<gene>
    <name evidence="2" type="ORF">GCM10011395_08700</name>
</gene>
<accession>A0ABQ1GC15</accession>
<evidence type="ECO:0000313" key="2">
    <source>
        <dbReference type="EMBL" id="GGA40713.1"/>
    </source>
</evidence>
<sequence>MGAKKNLAALGCITLLAGGVLPTCAPAAPREAIPRIYLAFRASLLPDPVPAFPGIGERIVRAPGPPAQRDILGWLEARTALRPARTIVDFRPMPTSNLRLSLGTRFYSGYSADGTSPGAEAALNFNPRGNNRPAALRDGFDRFAPIALIGFERAIGGGWRAGVDAGAMLGRAVSVVPNVDRPGGISGAQTPRADPLNPVGAVTLNYAF</sequence>